<dbReference type="InterPro" id="IPR050111">
    <property type="entry name" value="C-type_lectin/snaclec_domain"/>
</dbReference>
<dbReference type="Pfam" id="PF13585">
    <property type="entry name" value="CHU_C"/>
    <property type="match status" value="1"/>
</dbReference>
<dbReference type="Proteomes" id="UP000751614">
    <property type="component" value="Unassembled WGS sequence"/>
</dbReference>
<evidence type="ECO:0000256" key="1">
    <source>
        <dbReference type="SAM" id="SignalP"/>
    </source>
</evidence>
<dbReference type="InterPro" id="IPR016186">
    <property type="entry name" value="C-type_lectin-like/link_sf"/>
</dbReference>
<reference evidence="3 4" key="1">
    <citation type="submission" date="2019-05" db="EMBL/GenBank/DDBJ databases">
        <title>Flagellimonas sp. AsT0115, sp. nov., isolated from a marine red algae, Asparagopsis taxiformis.</title>
        <authorList>
            <person name="Kim J."/>
            <person name="Jeong S.E."/>
            <person name="Jeon C.O."/>
        </authorList>
    </citation>
    <scope>NUCLEOTIDE SEQUENCE [LARGE SCALE GENOMIC DNA]</scope>
    <source>
        <strain evidence="3 4">AsT0115</strain>
    </source>
</reference>
<name>A0ABY2WR81_9FLAO</name>
<feature type="domain" description="C-type lectin" evidence="2">
    <location>
        <begin position="149"/>
        <end position="276"/>
    </location>
</feature>
<dbReference type="InterPro" id="IPR001304">
    <property type="entry name" value="C-type_lectin-like"/>
</dbReference>
<dbReference type="SUPFAM" id="SSF56436">
    <property type="entry name" value="C-type lectin-like"/>
    <property type="match status" value="1"/>
</dbReference>
<feature type="chain" id="PRO_5046721162" evidence="1">
    <location>
        <begin position="25"/>
        <end position="839"/>
    </location>
</feature>
<dbReference type="NCBIfam" id="TIGR04131">
    <property type="entry name" value="Bac_Flav_CTERM"/>
    <property type="match status" value="1"/>
</dbReference>
<dbReference type="InterPro" id="IPR034007">
    <property type="entry name" value="CTLD_bac"/>
</dbReference>
<dbReference type="InterPro" id="IPR026341">
    <property type="entry name" value="T9SS_type_B"/>
</dbReference>
<keyword evidence="1" id="KW-0732">Signal</keyword>
<keyword evidence="4" id="KW-1185">Reference proteome</keyword>
<dbReference type="InterPro" id="IPR044023">
    <property type="entry name" value="Ig_7"/>
</dbReference>
<proteinExistence type="predicted"/>
<dbReference type="PROSITE" id="PS50041">
    <property type="entry name" value="C_TYPE_LECTIN_2"/>
    <property type="match status" value="1"/>
</dbReference>
<gene>
    <name evidence="3" type="ORF">FGG15_08215</name>
</gene>
<dbReference type="CDD" id="cd03603">
    <property type="entry name" value="CLECT_VCBS"/>
    <property type="match status" value="1"/>
</dbReference>
<feature type="signal peptide" evidence="1">
    <location>
        <begin position="1"/>
        <end position="24"/>
    </location>
</feature>
<accession>A0ABY2WR81</accession>
<dbReference type="Pfam" id="PF19081">
    <property type="entry name" value="Ig_7"/>
    <property type="match status" value="1"/>
</dbReference>
<dbReference type="EMBL" id="VCNI01000001">
    <property type="protein sequence ID" value="TMU57514.1"/>
    <property type="molecule type" value="Genomic_DNA"/>
</dbReference>
<sequence length="839" mass="90787">MFSNHAMRSFLSFCAVLTHLMVCAQTNDPPVVSATGDLIYCPLSTTPIVSIFNVTDSDDTEIEAFFVQISVGYERNLDILNLTGNHPNITTTWDAVQGKLTIRGPGGSPVQYADLIPAVMDLEFTSTSPNPNALKQFSFTIGSPNYLPQTGHYYEYVPSLGITWQDARAQAANRTFFGLQGYLATITSIEEARLAGEQASGAGWLGGSDADQEGVWKWITGPEAGTVFWNGGINGSTPNFAFWNANEPNNVLFDGAGEDYVHVTSPNIGVSGSWNDLPNVGSTGDYLPRGYVVEYGGLPGDPVLQLSASTSLVTPQIVDVESAFICGTGTVTLEATASEGDVLWFDEEIGGNLVFTGPSYTTPVLTQSTAFYVLASESGCQTGERTAVEATVHPLPVIDPNIVFRNCDEDGIADGFVDFNLHEISPFVTLGDTSLSVSYHPSQVDAENNTNRINEVPYNNSSGSTLYARAANAFGCALVSEVTLEVSTTSFPANFLATLEICDEDDQDGYYSFNLEDAVPELLAQFPSGQNLEVDFYTNSDDALLEQNRIVNVTNFVNETAFSQQLFVRVENRDNGDCFGIGPHVQLQVLPLVAFDLTESELILCEGSTIMAGTTNAEGIYQYQWTDSAGVVVSNEAFASISHPGRYSVVAISELGCVSPPRYLEVELSGPPNLTRDAVVIDDANDVNSITVLEENDNLGPGNYEYALDNAYGPFQDSPVFENVDPGLHTLYARDKNGCGSDQLVIGVVGISKFITPNNDEVNDTLEILGITPDAYRSASLFIMDRYGKLLAQINALDSGWNGNYRGKQLPASDYWYVLNLVDSEGIAHRRTGHFSLKR</sequence>
<evidence type="ECO:0000313" key="3">
    <source>
        <dbReference type="EMBL" id="TMU57514.1"/>
    </source>
</evidence>
<dbReference type="PANTHER" id="PTHR22803">
    <property type="entry name" value="MANNOSE, PHOSPHOLIPASE, LECTIN RECEPTOR RELATED"/>
    <property type="match status" value="1"/>
</dbReference>
<dbReference type="Gene3D" id="3.10.100.10">
    <property type="entry name" value="Mannose-Binding Protein A, subunit A"/>
    <property type="match status" value="1"/>
</dbReference>
<evidence type="ECO:0000313" key="4">
    <source>
        <dbReference type="Proteomes" id="UP000751614"/>
    </source>
</evidence>
<evidence type="ECO:0000259" key="2">
    <source>
        <dbReference type="PROSITE" id="PS50041"/>
    </source>
</evidence>
<comment type="caution">
    <text evidence="3">The sequence shown here is derived from an EMBL/GenBank/DDBJ whole genome shotgun (WGS) entry which is preliminary data.</text>
</comment>
<dbReference type="InterPro" id="IPR016187">
    <property type="entry name" value="CTDL_fold"/>
</dbReference>
<protein>
    <submittedName>
        <fullName evidence="3">T9SS type B sorting domain-containing protein</fullName>
    </submittedName>
</protein>
<organism evidence="3 4">
    <name type="scientific">Flagellimonas algicola</name>
    <dbReference type="NCBI Taxonomy" id="2583815"/>
    <lineage>
        <taxon>Bacteria</taxon>
        <taxon>Pseudomonadati</taxon>
        <taxon>Bacteroidota</taxon>
        <taxon>Flavobacteriia</taxon>
        <taxon>Flavobacteriales</taxon>
        <taxon>Flavobacteriaceae</taxon>
        <taxon>Flagellimonas</taxon>
    </lineage>
</organism>